<evidence type="ECO:0000313" key="2">
    <source>
        <dbReference type="EMBL" id="HGG03167.1"/>
    </source>
</evidence>
<dbReference type="EMBL" id="DSPX01000220">
    <property type="protein sequence ID" value="HGG03167.1"/>
    <property type="molecule type" value="Genomic_DNA"/>
</dbReference>
<evidence type="ECO:0000256" key="1">
    <source>
        <dbReference type="SAM" id="MobiDB-lite"/>
    </source>
</evidence>
<dbReference type="AlphaFoldDB" id="A0A7C4A0D9"/>
<comment type="caution">
    <text evidence="2">The sequence shown here is derived from an EMBL/GenBank/DDBJ whole genome shotgun (WGS) entry which is preliminary data.</text>
</comment>
<organism evidence="2">
    <name type="scientific">Planktothricoides sp. SpSt-374</name>
    <dbReference type="NCBI Taxonomy" id="2282167"/>
    <lineage>
        <taxon>Bacteria</taxon>
        <taxon>Bacillati</taxon>
        <taxon>Cyanobacteriota</taxon>
        <taxon>Cyanophyceae</taxon>
        <taxon>Oscillatoriophycideae</taxon>
        <taxon>Oscillatoriales</taxon>
        <taxon>Oscillatoriaceae</taxon>
        <taxon>Planktothricoides</taxon>
    </lineage>
</organism>
<accession>A0A7C4A0D9</accession>
<reference evidence="2" key="1">
    <citation type="journal article" date="2020" name="mSystems">
        <title>Genome- and Community-Level Interaction Insights into Carbon Utilization and Element Cycling Functions of Hydrothermarchaeota in Hydrothermal Sediment.</title>
        <authorList>
            <person name="Zhou Z."/>
            <person name="Liu Y."/>
            <person name="Xu W."/>
            <person name="Pan J."/>
            <person name="Luo Z.H."/>
            <person name="Li M."/>
        </authorList>
    </citation>
    <scope>NUCLEOTIDE SEQUENCE [LARGE SCALE GENOMIC DNA]</scope>
    <source>
        <strain evidence="2">SpSt-374</strain>
    </source>
</reference>
<name>A0A7C4A0D9_9CYAN</name>
<gene>
    <name evidence="2" type="ORF">ENR15_21635</name>
</gene>
<sequence>MSNKDNFAPGFLAGAIVGGLLGGALGVFLSSRLAPETEETDSDSPPEIKAAKKKKRLGKETGEMARRSLEDKIAQMNEALDELRYQLSSVNGTYLEDEGSEAIAEEP</sequence>
<proteinExistence type="predicted"/>
<feature type="region of interest" description="Disordered" evidence="1">
    <location>
        <begin position="34"/>
        <end position="65"/>
    </location>
</feature>
<evidence type="ECO:0008006" key="3">
    <source>
        <dbReference type="Google" id="ProtNLM"/>
    </source>
</evidence>
<protein>
    <recommendedName>
        <fullName evidence="3">Gas vesicle protein</fullName>
    </recommendedName>
</protein>